<keyword evidence="1" id="KW-0472">Membrane</keyword>
<evidence type="ECO:0000313" key="2">
    <source>
        <dbReference type="EMBL" id="PJB04343.1"/>
    </source>
</evidence>
<name>A0A2H9QSS5_HUBC1</name>
<evidence type="ECO:0000313" key="3">
    <source>
        <dbReference type="Proteomes" id="UP000228888"/>
    </source>
</evidence>
<dbReference type="AlphaFoldDB" id="A0A2H9QSS5"/>
<comment type="caution">
    <text evidence="2">The sequence shown here is derived from an EMBL/GenBank/DDBJ whole genome shotgun (WGS) entry which is preliminary data.</text>
</comment>
<reference evidence="3" key="1">
    <citation type="submission" date="2017-09" db="EMBL/GenBank/DDBJ databases">
        <title>Depth-based differentiation of microbial function through sediment-hosted aquifers and enrichment of novel symbionts in the deep terrestrial subsurface.</title>
        <authorList>
            <person name="Probst A.J."/>
            <person name="Ladd B."/>
            <person name="Jarett J.K."/>
            <person name="Geller-Mcgrath D.E."/>
            <person name="Sieber C.M.K."/>
            <person name="Emerson J.B."/>
            <person name="Anantharaman K."/>
            <person name="Thomas B.C."/>
            <person name="Malmstrom R."/>
            <person name="Stieglmeier M."/>
            <person name="Klingl A."/>
            <person name="Woyke T."/>
            <person name="Ryan C.M."/>
            <person name="Banfield J.F."/>
        </authorList>
    </citation>
    <scope>NUCLEOTIDE SEQUENCE [LARGE SCALE GENOMIC DNA]</scope>
</reference>
<feature type="transmembrane region" description="Helical" evidence="1">
    <location>
        <begin position="20"/>
        <end position="53"/>
    </location>
</feature>
<keyword evidence="1" id="KW-1133">Transmembrane helix</keyword>
<sequence>MKIVVNNHSPSTKTSDLLLILFSITYFIAGLCFAQDLFACAIFLVAVVCIILIKYLKLSENEK</sequence>
<accession>A0A2H9QSS5</accession>
<organism evidence="2 3">
    <name type="scientific">Huberarchaeum crystalense</name>
    <dbReference type="NCBI Taxonomy" id="2014257"/>
    <lineage>
        <taxon>Archaea</taxon>
        <taxon>Candidatus Huberarchaeota</taxon>
        <taxon>Candidatus Huberarchaeia</taxon>
        <taxon>Candidatus Huberarchaeales</taxon>
        <taxon>Candidatus Huberarchaeaceae</taxon>
        <taxon>Candidatus Huberarchaeum</taxon>
    </lineage>
</organism>
<keyword evidence="1" id="KW-0812">Transmembrane</keyword>
<dbReference type="EMBL" id="PFUW01000009">
    <property type="protein sequence ID" value="PJB04343.1"/>
    <property type="molecule type" value="Genomic_DNA"/>
</dbReference>
<dbReference type="Proteomes" id="UP000228888">
    <property type="component" value="Unassembled WGS sequence"/>
</dbReference>
<evidence type="ECO:0000256" key="1">
    <source>
        <dbReference type="SAM" id="Phobius"/>
    </source>
</evidence>
<gene>
    <name evidence="2" type="ORF">CO124_00405</name>
</gene>
<proteinExistence type="predicted"/>
<protein>
    <submittedName>
        <fullName evidence="2">Uncharacterized protein</fullName>
    </submittedName>
</protein>